<dbReference type="GO" id="GO:0010906">
    <property type="term" value="P:regulation of glucose metabolic process"/>
    <property type="evidence" value="ECO:0007669"/>
    <property type="project" value="TreeGrafter"/>
</dbReference>
<evidence type="ECO:0000256" key="8">
    <source>
        <dbReference type="ARBA" id="ARBA00022946"/>
    </source>
</evidence>
<evidence type="ECO:0000256" key="10">
    <source>
        <dbReference type="RuleBase" id="RU366032"/>
    </source>
</evidence>
<gene>
    <name evidence="14 15" type="primary">LOC116937490</name>
</gene>
<evidence type="ECO:0000259" key="12">
    <source>
        <dbReference type="SMART" id="SM00387"/>
    </source>
</evidence>
<dbReference type="PRINTS" id="PR00344">
    <property type="entry name" value="BCTRLSENSOR"/>
</dbReference>
<reference evidence="14 15" key="1">
    <citation type="submission" date="2025-04" db="UniProtKB">
        <authorList>
            <consortium name="RefSeq"/>
        </authorList>
    </citation>
    <scope>IDENTIFICATION</scope>
    <source>
        <tissue evidence="14 15">Sperm</tissue>
    </source>
</reference>
<feature type="domain" description="Histidine kinase/HSP90-like ATPase" evidence="12">
    <location>
        <begin position="280"/>
        <end position="444"/>
    </location>
</feature>
<dbReference type="AlphaFoldDB" id="A0AAJ7WK29"/>
<dbReference type="Gene3D" id="3.30.565.10">
    <property type="entry name" value="Histidine kinase-like ATPase, C-terminal domain"/>
    <property type="match status" value="1"/>
</dbReference>
<proteinExistence type="inferred from homology"/>
<evidence type="ECO:0000313" key="13">
    <source>
        <dbReference type="Proteomes" id="UP001318040"/>
    </source>
</evidence>
<dbReference type="InterPro" id="IPR003594">
    <property type="entry name" value="HATPase_dom"/>
</dbReference>
<evidence type="ECO:0000256" key="4">
    <source>
        <dbReference type="ARBA" id="ARBA00022679"/>
    </source>
</evidence>
<dbReference type="InterPro" id="IPR004358">
    <property type="entry name" value="Sig_transdc_His_kin-like_C"/>
</dbReference>
<comment type="similarity">
    <text evidence="2 10">Belongs to the PDK/BCKDK protein kinase family.</text>
</comment>
<evidence type="ECO:0000256" key="11">
    <source>
        <dbReference type="SAM" id="MobiDB-lite"/>
    </source>
</evidence>
<keyword evidence="4 10" id="KW-0808">Transferase</keyword>
<dbReference type="RefSeq" id="XP_032800494.1">
    <property type="nucleotide sequence ID" value="XM_032944603.1"/>
</dbReference>
<dbReference type="Pfam" id="PF02518">
    <property type="entry name" value="HATPase_c"/>
    <property type="match status" value="1"/>
</dbReference>
<evidence type="ECO:0000313" key="15">
    <source>
        <dbReference type="RefSeq" id="XP_032800495.1"/>
    </source>
</evidence>
<evidence type="ECO:0000313" key="14">
    <source>
        <dbReference type="RefSeq" id="XP_032800494.1"/>
    </source>
</evidence>
<feature type="compositionally biased region" description="Low complexity" evidence="11">
    <location>
        <begin position="46"/>
        <end position="56"/>
    </location>
</feature>
<dbReference type="GO" id="GO:0004740">
    <property type="term" value="F:pyruvate dehydrogenase (acetyl-transferring) kinase activity"/>
    <property type="evidence" value="ECO:0007669"/>
    <property type="project" value="TreeGrafter"/>
</dbReference>
<dbReference type="Gene3D" id="1.20.140.20">
    <property type="entry name" value="Alpha-ketoacid/pyruvate dehydrogenase kinase, N-terminal domain"/>
    <property type="match status" value="1"/>
</dbReference>
<dbReference type="InterPro" id="IPR018955">
    <property type="entry name" value="BCDHK/PDK_N"/>
</dbReference>
<keyword evidence="7 10" id="KW-0067">ATP-binding</keyword>
<keyword evidence="9 10" id="KW-0496">Mitochondrion</keyword>
<protein>
    <recommendedName>
        <fullName evidence="10">Protein-serine/threonine kinase</fullName>
        <ecNumber evidence="10">2.7.11.-</ecNumber>
    </recommendedName>
</protein>
<keyword evidence="13" id="KW-1185">Reference proteome</keyword>
<accession>A0AAJ7WK29</accession>
<keyword evidence="3" id="KW-0597">Phosphoprotein</keyword>
<dbReference type="PANTHER" id="PTHR11947">
    <property type="entry name" value="PYRUVATE DEHYDROGENASE KINASE"/>
    <property type="match status" value="1"/>
</dbReference>
<dbReference type="GO" id="GO:0005524">
    <property type="term" value="F:ATP binding"/>
    <property type="evidence" value="ECO:0007669"/>
    <property type="project" value="UniProtKB-UniRule"/>
</dbReference>
<keyword evidence="8" id="KW-0809">Transit peptide</keyword>
<dbReference type="EC" id="2.7.11.-" evidence="10"/>
<evidence type="ECO:0000256" key="2">
    <source>
        <dbReference type="ARBA" id="ARBA00006155"/>
    </source>
</evidence>
<evidence type="ECO:0000256" key="3">
    <source>
        <dbReference type="ARBA" id="ARBA00022553"/>
    </source>
</evidence>
<comment type="subcellular location">
    <subcellularLocation>
        <location evidence="1 10">Mitochondrion matrix</location>
    </subcellularLocation>
</comment>
<organism evidence="13 15">
    <name type="scientific">Petromyzon marinus</name>
    <name type="common">Sea lamprey</name>
    <dbReference type="NCBI Taxonomy" id="7757"/>
    <lineage>
        <taxon>Eukaryota</taxon>
        <taxon>Metazoa</taxon>
        <taxon>Chordata</taxon>
        <taxon>Craniata</taxon>
        <taxon>Vertebrata</taxon>
        <taxon>Cyclostomata</taxon>
        <taxon>Hyperoartia</taxon>
        <taxon>Petromyzontiformes</taxon>
        <taxon>Petromyzontidae</taxon>
        <taxon>Petromyzon</taxon>
    </lineage>
</organism>
<keyword evidence="6 10" id="KW-0418">Kinase</keyword>
<dbReference type="SUPFAM" id="SSF69012">
    <property type="entry name" value="alpha-ketoacid dehydrogenase kinase, N-terminal domain"/>
    <property type="match status" value="1"/>
</dbReference>
<dbReference type="KEGG" id="pmrn:116937490"/>
<dbReference type="GO" id="GO:0005759">
    <property type="term" value="C:mitochondrial matrix"/>
    <property type="evidence" value="ECO:0007669"/>
    <property type="project" value="UniProtKB-SubCell"/>
</dbReference>
<evidence type="ECO:0000256" key="7">
    <source>
        <dbReference type="ARBA" id="ARBA00022840"/>
    </source>
</evidence>
<sequence length="452" mass="50316">MTSSLRHVTRPVWPGRGGAAWGAGRSSLLAPPTEPPGSSPRHRLHQSAASSSSQSQHEAIKERAKAVTYFYKQSAVDTARYKPSVRLTPTAMLYAGRFADRSHLLKSARYLRMELPVRLAHQISDLRNIPFMSACHPALLCVHESYIRSFQCLSDFPPIVDLEGESRYTELLQHLLHEHRDTATLLLRGVRDTKRQAQQEDLRTFLDRVLTARLGMRILVSHHLALHVDTPNHLGIINTRMSPKQLVEKCAEFARRVTERRFGSAPSVRVTGHVAACFPYIQAPLEYVLPELLVNAMRASMQCHVGSGSSVPDVVVTIANNDIDFIFRISDRGGGIPHEVMGPAMDYFFTTEAARAEEWRGGDGAQWQATEEEEEEEEAVEAVGGMSDAERHMAESRLQHGPWHGHGVGLALSRAFGAFLGGSLALRSMQGIGTDVYLRLRHIDGRQPSFRL</sequence>
<dbReference type="RefSeq" id="XP_032800495.1">
    <property type="nucleotide sequence ID" value="XM_032944604.1"/>
</dbReference>
<dbReference type="SUPFAM" id="SSF55874">
    <property type="entry name" value="ATPase domain of HSP90 chaperone/DNA topoisomerase II/histidine kinase"/>
    <property type="match status" value="2"/>
</dbReference>
<evidence type="ECO:0000256" key="6">
    <source>
        <dbReference type="ARBA" id="ARBA00022777"/>
    </source>
</evidence>
<evidence type="ECO:0000256" key="5">
    <source>
        <dbReference type="ARBA" id="ARBA00022741"/>
    </source>
</evidence>
<evidence type="ECO:0000256" key="1">
    <source>
        <dbReference type="ARBA" id="ARBA00004305"/>
    </source>
</evidence>
<dbReference type="Proteomes" id="UP001318040">
    <property type="component" value="Unplaced"/>
</dbReference>
<keyword evidence="5 10" id="KW-0547">Nucleotide-binding</keyword>
<dbReference type="Pfam" id="PF10436">
    <property type="entry name" value="BCDHK_Adom3"/>
    <property type="match status" value="1"/>
</dbReference>
<dbReference type="InterPro" id="IPR036784">
    <property type="entry name" value="AK/P_DHK_N_sf"/>
</dbReference>
<name>A0AAJ7WK29_PETMA</name>
<dbReference type="InterPro" id="IPR036890">
    <property type="entry name" value="HATPase_C_sf"/>
</dbReference>
<dbReference type="PANTHER" id="PTHR11947:SF20">
    <property type="entry name" value="[3-METHYL-2-OXOBUTANOATE DEHYDROGENASE [LIPOAMIDE]] KINASE, MITOCHONDRIAL"/>
    <property type="match status" value="1"/>
</dbReference>
<dbReference type="InterPro" id="IPR039028">
    <property type="entry name" value="BCKD/PDK"/>
</dbReference>
<feature type="region of interest" description="Disordered" evidence="11">
    <location>
        <begin position="24"/>
        <end position="58"/>
    </location>
</feature>
<evidence type="ECO:0000256" key="9">
    <source>
        <dbReference type="ARBA" id="ARBA00023128"/>
    </source>
</evidence>
<dbReference type="SMART" id="SM00387">
    <property type="entry name" value="HATPase_c"/>
    <property type="match status" value="1"/>
</dbReference>